<feature type="domain" description="AB hydrolase-1" evidence="1">
    <location>
        <begin position="53"/>
        <end position="249"/>
    </location>
</feature>
<dbReference type="InterPro" id="IPR017208">
    <property type="entry name" value="UCP037442_abhydr"/>
</dbReference>
<dbReference type="AlphaFoldDB" id="A0A498D183"/>
<dbReference type="RefSeq" id="WP_106985038.1">
    <property type="nucleotide sequence ID" value="NZ_CP035934.2"/>
</dbReference>
<evidence type="ECO:0000259" key="1">
    <source>
        <dbReference type="Pfam" id="PF12697"/>
    </source>
</evidence>
<gene>
    <name evidence="2" type="ORF">D9K80_02710</name>
</gene>
<keyword evidence="2" id="KW-0378">Hydrolase</keyword>
<accession>A0A498D183</accession>
<dbReference type="PIRSF" id="PIRSF037442">
    <property type="entry name" value="UCP037442_abhydr"/>
    <property type="match status" value="1"/>
</dbReference>
<proteinExistence type="predicted"/>
<dbReference type="InterPro" id="IPR000073">
    <property type="entry name" value="AB_hydrolase_1"/>
</dbReference>
<dbReference type="Proteomes" id="UP000267166">
    <property type="component" value="Unassembled WGS sequence"/>
</dbReference>
<evidence type="ECO:0000313" key="3">
    <source>
        <dbReference type="Proteomes" id="UP000267166"/>
    </source>
</evidence>
<evidence type="ECO:0000313" key="2">
    <source>
        <dbReference type="EMBL" id="RLL37953.1"/>
    </source>
</evidence>
<dbReference type="InterPro" id="IPR029058">
    <property type="entry name" value="AB_hydrolase_fold"/>
</dbReference>
<dbReference type="Pfam" id="PF12697">
    <property type="entry name" value="Abhydrolase_6"/>
    <property type="match status" value="1"/>
</dbReference>
<protein>
    <submittedName>
        <fullName evidence="2">Alpha/beta fold hydrolase</fullName>
    </submittedName>
</protein>
<dbReference type="Gene3D" id="3.40.50.1820">
    <property type="entry name" value="alpha/beta hydrolase"/>
    <property type="match status" value="1"/>
</dbReference>
<name>A0A498D183_9GAMM</name>
<sequence>MTQHTQTNEAVKPIYISTADGYSIAAHLYTCKQPKASIVVASATGVPQGFYRRFATHATTQGFQVLTFDYRGIAQSAPAQLQNFRMSYLDWGQHDLTAAIDYLAQSDLPIYMVGHSYGGQALGLTRNHDLVRMMYCFGTGAGWHGYMPFKTKVQVQVIWNIIFPPFVATHGYLPWSKFNMGADLPLDVYRQWRQWCKHPNYFFADPQQQHLHAQYAQVKTPIYAVAALDDDWALPASRQAFMQHYRQAPLHYIDVQAKDLGLKAIGHMGYFRQGAEKLWDDMLNTFTQDLSVQKSA</sequence>
<dbReference type="SUPFAM" id="SSF53474">
    <property type="entry name" value="alpha/beta-Hydrolases"/>
    <property type="match status" value="1"/>
</dbReference>
<dbReference type="EMBL" id="RCHD01000004">
    <property type="protein sequence ID" value="RLL37953.1"/>
    <property type="molecule type" value="Genomic_DNA"/>
</dbReference>
<comment type="caution">
    <text evidence="2">The sequence shown here is derived from an EMBL/GenBank/DDBJ whole genome shotgun (WGS) entry which is preliminary data.</text>
</comment>
<dbReference type="GO" id="GO:0016787">
    <property type="term" value="F:hydrolase activity"/>
    <property type="evidence" value="ECO:0007669"/>
    <property type="project" value="UniProtKB-KW"/>
</dbReference>
<organism evidence="2 3">
    <name type="scientific">Acinetobacter cumulans</name>
    <dbReference type="NCBI Taxonomy" id="2136182"/>
    <lineage>
        <taxon>Bacteria</taxon>
        <taxon>Pseudomonadati</taxon>
        <taxon>Pseudomonadota</taxon>
        <taxon>Gammaproteobacteria</taxon>
        <taxon>Moraxellales</taxon>
        <taxon>Moraxellaceae</taxon>
        <taxon>Acinetobacter</taxon>
    </lineage>
</organism>
<reference evidence="2 3" key="1">
    <citation type="submission" date="2018-09" db="EMBL/GenBank/DDBJ databases">
        <title>The draft genome of Acinetobacter sp. strains.</title>
        <authorList>
            <person name="Qin J."/>
            <person name="Feng Y."/>
            <person name="Zong Z."/>
        </authorList>
    </citation>
    <scope>NUCLEOTIDE SEQUENCE [LARGE SCALE GENOMIC DNA]</scope>
    <source>
        <strain evidence="2 3">WCHAc060003</strain>
    </source>
</reference>